<dbReference type="RefSeq" id="WP_069193808.1">
    <property type="nucleotide sequence ID" value="NZ_RLII01000002.1"/>
</dbReference>
<accession>A0A4Q0I706</accession>
<evidence type="ECO:0000256" key="1">
    <source>
        <dbReference type="SAM" id="Phobius"/>
    </source>
</evidence>
<dbReference type="EMBL" id="RLII01000002">
    <property type="protein sequence ID" value="RXE60098.1"/>
    <property type="molecule type" value="Genomic_DNA"/>
</dbReference>
<feature type="transmembrane region" description="Helical" evidence="1">
    <location>
        <begin position="175"/>
        <end position="199"/>
    </location>
</feature>
<feature type="transmembrane region" description="Helical" evidence="1">
    <location>
        <begin position="81"/>
        <end position="102"/>
    </location>
</feature>
<evidence type="ECO:0000313" key="3">
    <source>
        <dbReference type="Proteomes" id="UP000289166"/>
    </source>
</evidence>
<dbReference type="Proteomes" id="UP000289166">
    <property type="component" value="Unassembled WGS sequence"/>
</dbReference>
<comment type="caution">
    <text evidence="2">The sequence shown here is derived from an EMBL/GenBank/DDBJ whole genome shotgun (WGS) entry which is preliminary data.</text>
</comment>
<dbReference type="InterPro" id="IPR014196">
    <property type="entry name" value="SpoIIM"/>
</dbReference>
<proteinExistence type="predicted"/>
<gene>
    <name evidence="2" type="primary">spoIIM</name>
    <name evidence="2" type="ORF">EFD62_02355</name>
</gene>
<dbReference type="NCBIfam" id="TIGR02831">
    <property type="entry name" value="spo_II_M"/>
    <property type="match status" value="1"/>
</dbReference>
<keyword evidence="3" id="KW-1185">Reference proteome</keyword>
<feature type="transmembrane region" description="Helical" evidence="1">
    <location>
        <begin position="20"/>
        <end position="41"/>
    </location>
</feature>
<dbReference type="AlphaFoldDB" id="A0A4Q0I706"/>
<keyword evidence="1" id="KW-0812">Transmembrane</keyword>
<organism evidence="2 3">
    <name type="scientific">Acetivibrio mesophilus</name>
    <dbReference type="NCBI Taxonomy" id="2487273"/>
    <lineage>
        <taxon>Bacteria</taxon>
        <taxon>Bacillati</taxon>
        <taxon>Bacillota</taxon>
        <taxon>Clostridia</taxon>
        <taxon>Eubacteriales</taxon>
        <taxon>Oscillospiraceae</taxon>
        <taxon>Acetivibrio</taxon>
    </lineage>
</organism>
<evidence type="ECO:0000313" key="2">
    <source>
        <dbReference type="EMBL" id="RXE60098.1"/>
    </source>
</evidence>
<dbReference type="PIRSF" id="PIRSF038973">
    <property type="entry name" value="SpoIIM"/>
    <property type="match status" value="1"/>
</dbReference>
<dbReference type="Pfam" id="PF01944">
    <property type="entry name" value="SpoIIM"/>
    <property type="match status" value="1"/>
</dbReference>
<feature type="transmembrane region" description="Helical" evidence="1">
    <location>
        <begin position="108"/>
        <end position="130"/>
    </location>
</feature>
<protein>
    <submittedName>
        <fullName evidence="2">Stage II sporulation protein M</fullName>
    </submittedName>
</protein>
<dbReference type="OrthoDB" id="1707382at2"/>
<reference evidence="3" key="1">
    <citation type="submission" date="2018-11" db="EMBL/GenBank/DDBJ databases">
        <title>Genome sequencing of a novel mesophilic and cellulolytic organism within the genus Hungateiclostridium.</title>
        <authorList>
            <person name="Rettenmaier R."/>
            <person name="Liebl W."/>
            <person name="Zverlov V."/>
        </authorList>
    </citation>
    <scope>NUCLEOTIDE SEQUENCE [LARGE SCALE GENOMIC DNA]</scope>
    <source>
        <strain evidence="3">N2K1</strain>
    </source>
</reference>
<keyword evidence="1" id="KW-0472">Membrane</keyword>
<keyword evidence="1" id="KW-1133">Transmembrane helix</keyword>
<name>A0A4Q0I706_9FIRM</name>
<feature type="transmembrane region" description="Helical" evidence="1">
    <location>
        <begin position="137"/>
        <end position="155"/>
    </location>
</feature>
<sequence length="209" mass="23583">MIKKIHEVLTSHIKNNINTYFFLLLMYIGGISAGAFTVNGLSSLQRNELINYFQGFLELFEHQWVDSNEILRISIMDNARLVIALWVLGVTIIGIPFIYLLIGIRGFITGFTSGFIIYIMGFKGAVFTLLTILPKEVIIVPCIIALGVNGIKFSLNIVKNKSTKQMSKDSLKTNFFAYCFVTLFFSCFMLAGILVEAYISPVFMRMMIS</sequence>
<dbReference type="InterPro" id="IPR002798">
    <property type="entry name" value="SpoIIM-like"/>
</dbReference>